<keyword evidence="12" id="KW-1185">Reference proteome</keyword>
<dbReference type="InterPro" id="IPR006153">
    <property type="entry name" value="Cation/H_exchanger_TM"/>
</dbReference>
<dbReference type="PANTHER" id="PTHR32507:SF0">
    <property type="entry name" value="NA(+)_H(+) ANTIPORTER 2-RELATED"/>
    <property type="match status" value="1"/>
</dbReference>
<feature type="transmembrane region" description="Helical" evidence="9">
    <location>
        <begin position="369"/>
        <end position="388"/>
    </location>
</feature>
<evidence type="ECO:0000313" key="12">
    <source>
        <dbReference type="Proteomes" id="UP000316425"/>
    </source>
</evidence>
<evidence type="ECO:0000256" key="6">
    <source>
        <dbReference type="ARBA" id="ARBA00022989"/>
    </source>
</evidence>
<feature type="transmembrane region" description="Helical" evidence="9">
    <location>
        <begin position="271"/>
        <end position="289"/>
    </location>
</feature>
<reference evidence="11 12" key="1">
    <citation type="submission" date="2019-07" db="EMBL/GenBank/DDBJ databases">
        <title>Allobacillus sp. nov. SKP isolated from shrimp paste of Euphausiacea.</title>
        <authorList>
            <person name="Kanchanasin P."/>
            <person name="Tanasupawat S."/>
            <person name="Shi W."/>
            <person name="Wu L."/>
            <person name="Ma J."/>
        </authorList>
    </citation>
    <scope>NUCLEOTIDE SEQUENCE [LARGE SCALE GENOMIC DNA]</scope>
    <source>
        <strain evidence="11 12">SKP4-8</strain>
    </source>
</reference>
<feature type="transmembrane region" description="Helical" evidence="9">
    <location>
        <begin position="6"/>
        <end position="23"/>
    </location>
</feature>
<feature type="transmembrane region" description="Helical" evidence="9">
    <location>
        <begin position="115"/>
        <end position="134"/>
    </location>
</feature>
<dbReference type="SUPFAM" id="SSF51735">
    <property type="entry name" value="NAD(P)-binding Rossmann-fold domains"/>
    <property type="match status" value="1"/>
</dbReference>
<dbReference type="GO" id="GO:0015297">
    <property type="term" value="F:antiporter activity"/>
    <property type="evidence" value="ECO:0007669"/>
    <property type="project" value="UniProtKB-KW"/>
</dbReference>
<evidence type="ECO:0000256" key="4">
    <source>
        <dbReference type="ARBA" id="ARBA00022475"/>
    </source>
</evidence>
<dbReference type="EMBL" id="VMHE01000014">
    <property type="protein sequence ID" value="TSJ63668.1"/>
    <property type="molecule type" value="Genomic_DNA"/>
</dbReference>
<dbReference type="AlphaFoldDB" id="A0A556PH01"/>
<feature type="transmembrane region" description="Helical" evidence="9">
    <location>
        <begin position="88"/>
        <end position="109"/>
    </location>
</feature>
<evidence type="ECO:0000256" key="7">
    <source>
        <dbReference type="ARBA" id="ARBA00023065"/>
    </source>
</evidence>
<keyword evidence="5 9" id="KW-0812">Transmembrane</keyword>
<feature type="domain" description="Cation/H+ exchanger transmembrane" evidence="10">
    <location>
        <begin position="17"/>
        <end position="390"/>
    </location>
</feature>
<dbReference type="InterPro" id="IPR038770">
    <property type="entry name" value="Na+/solute_symporter_sf"/>
</dbReference>
<accession>A0A556PH01</accession>
<dbReference type="GO" id="GO:1902600">
    <property type="term" value="P:proton transmembrane transport"/>
    <property type="evidence" value="ECO:0007669"/>
    <property type="project" value="InterPro"/>
</dbReference>
<evidence type="ECO:0000313" key="11">
    <source>
        <dbReference type="EMBL" id="TSJ63668.1"/>
    </source>
</evidence>
<keyword evidence="8 9" id="KW-0472">Membrane</keyword>
<dbReference type="InterPro" id="IPR036291">
    <property type="entry name" value="NAD(P)-bd_dom_sf"/>
</dbReference>
<protein>
    <submittedName>
        <fullName evidence="11">Sodium:proton antiporter</fullName>
    </submittedName>
</protein>
<evidence type="ECO:0000256" key="3">
    <source>
        <dbReference type="ARBA" id="ARBA00022449"/>
    </source>
</evidence>
<feature type="transmembrane region" description="Helical" evidence="9">
    <location>
        <begin position="30"/>
        <end position="48"/>
    </location>
</feature>
<sequence>MDNLLFELMLILFLGVSSQWVAWRYRLPAIVVMSVVGLLAGPIFGVINPEENLAVVYGPLISIAVGIILFEGSLGLDFREIRGIGKPIYRIVTIGALLAWLLGSLAAHYVAGLPLAVSFVIGAILIVTGPTVILPLLRQAKLKPLPSAILKWEGIIVDPLGALLAVFAFVFIQFITLDDVTFITILFFIGGSILAILIGIGFGLGVGKLFENGLVPEYLKSPFVLSSVVTAFTISDTIMHETGLLAVTVMGITLANMRISSIGDLRHFKENISILLISVIFIMLTASLTRETLIAMFEWPIISFVLLMLFVIRPLTIFISTIGTGLPFKVKLLTGWIAPRGIVALTVSGYFAGVLMLEGYEEAEMLTSLTFGLVFATVIAHGFSIGWLSKKLNLSTESTPGILMVGSSKFTANFAKVLDDYEIPVMIIDSSWSRLSHARRLDVPNKHGEVLSEQTDYQLDMTPYEYMISMTEFDSYNTLISTTFKPEFGREFLYQLPIQMDNGDRLDEVSNHISGNILFSEQANWTVLNEKINQGFVFKKTKVTEEYTFEMLKKDLHHESILLAIIKGSGKISFFSPNREPKIESNDIVISLSKPNNRQG</sequence>
<dbReference type="Pfam" id="PF00999">
    <property type="entry name" value="Na_H_Exchanger"/>
    <property type="match status" value="1"/>
</dbReference>
<dbReference type="GO" id="GO:0005886">
    <property type="term" value="C:plasma membrane"/>
    <property type="evidence" value="ECO:0007669"/>
    <property type="project" value="UniProtKB-SubCell"/>
</dbReference>
<organism evidence="11 12">
    <name type="scientific">Allobacillus salarius</name>
    <dbReference type="NCBI Taxonomy" id="1955272"/>
    <lineage>
        <taxon>Bacteria</taxon>
        <taxon>Bacillati</taxon>
        <taxon>Bacillota</taxon>
        <taxon>Bacilli</taxon>
        <taxon>Bacillales</taxon>
        <taxon>Bacillaceae</taxon>
        <taxon>Allobacillus</taxon>
    </lineage>
</organism>
<comment type="subcellular location">
    <subcellularLocation>
        <location evidence="1">Cell membrane</location>
        <topology evidence="1">Multi-pass membrane protein</topology>
    </subcellularLocation>
</comment>
<feature type="transmembrane region" description="Helical" evidence="9">
    <location>
        <begin position="182"/>
        <end position="206"/>
    </location>
</feature>
<keyword evidence="6 9" id="KW-1133">Transmembrane helix</keyword>
<comment type="caution">
    <text evidence="11">The sequence shown here is derived from an EMBL/GenBank/DDBJ whole genome shotgun (WGS) entry which is preliminary data.</text>
</comment>
<feature type="transmembrane region" description="Helical" evidence="9">
    <location>
        <begin position="301"/>
        <end position="325"/>
    </location>
</feature>
<keyword evidence="2" id="KW-0813">Transport</keyword>
<keyword evidence="4" id="KW-1003">Cell membrane</keyword>
<feature type="transmembrane region" description="Helical" evidence="9">
    <location>
        <begin position="155"/>
        <end position="176"/>
    </location>
</feature>
<keyword evidence="7" id="KW-0406">Ion transport</keyword>
<feature type="transmembrane region" description="Helical" evidence="9">
    <location>
        <begin position="54"/>
        <end position="76"/>
    </location>
</feature>
<dbReference type="OrthoDB" id="570124at2"/>
<evidence type="ECO:0000256" key="2">
    <source>
        <dbReference type="ARBA" id="ARBA00022448"/>
    </source>
</evidence>
<gene>
    <name evidence="11" type="ORF">FPQ13_08700</name>
</gene>
<feature type="transmembrane region" description="Helical" evidence="9">
    <location>
        <begin position="337"/>
        <end position="357"/>
    </location>
</feature>
<evidence type="ECO:0000256" key="9">
    <source>
        <dbReference type="SAM" id="Phobius"/>
    </source>
</evidence>
<evidence type="ECO:0000256" key="5">
    <source>
        <dbReference type="ARBA" id="ARBA00022692"/>
    </source>
</evidence>
<feature type="transmembrane region" description="Helical" evidence="9">
    <location>
        <begin position="241"/>
        <end position="259"/>
    </location>
</feature>
<evidence type="ECO:0000256" key="1">
    <source>
        <dbReference type="ARBA" id="ARBA00004651"/>
    </source>
</evidence>
<proteinExistence type="predicted"/>
<evidence type="ECO:0000259" key="10">
    <source>
        <dbReference type="Pfam" id="PF00999"/>
    </source>
</evidence>
<dbReference type="PANTHER" id="PTHR32507">
    <property type="entry name" value="NA(+)/H(+) ANTIPORTER 1"/>
    <property type="match status" value="1"/>
</dbReference>
<dbReference type="Gene3D" id="1.20.1530.20">
    <property type="match status" value="1"/>
</dbReference>
<dbReference type="Proteomes" id="UP000316425">
    <property type="component" value="Unassembled WGS sequence"/>
</dbReference>
<name>A0A556PH01_9BACI</name>
<keyword evidence="3" id="KW-0050">Antiport</keyword>
<dbReference type="RefSeq" id="WP_144088952.1">
    <property type="nucleotide sequence ID" value="NZ_VMHE01000014.1"/>
</dbReference>
<evidence type="ECO:0000256" key="8">
    <source>
        <dbReference type="ARBA" id="ARBA00023136"/>
    </source>
</evidence>